<dbReference type="InterPro" id="IPR035952">
    <property type="entry name" value="Rhomboid-like_sf"/>
</dbReference>
<dbReference type="PANTHER" id="PTHR43066">
    <property type="entry name" value="RHOMBOID-RELATED PROTEIN"/>
    <property type="match status" value="1"/>
</dbReference>
<evidence type="ECO:0000256" key="3">
    <source>
        <dbReference type="ARBA" id="ARBA00022989"/>
    </source>
</evidence>
<reference evidence="7 8" key="1">
    <citation type="submission" date="2019-11" db="EMBL/GenBank/DDBJ databases">
        <title>Comparative genomics of hydrocarbon-degrading Desulfosarcina strains.</title>
        <authorList>
            <person name="Watanabe M."/>
            <person name="Kojima H."/>
            <person name="Fukui M."/>
        </authorList>
    </citation>
    <scope>NUCLEOTIDE SEQUENCE [LARGE SCALE GENOMIC DNA]</scope>
    <source>
        <strain evidence="7 8">PP31</strain>
    </source>
</reference>
<dbReference type="OrthoDB" id="9813074at2"/>
<keyword evidence="4 5" id="KW-0472">Membrane</keyword>
<evidence type="ECO:0000313" key="7">
    <source>
        <dbReference type="EMBL" id="BBO78407.1"/>
    </source>
</evidence>
<dbReference type="PANTHER" id="PTHR43066:SF5">
    <property type="entry name" value="RHOMBOID-LIKE PROTEIN 11, CHLOROPLASTIC-RELATED"/>
    <property type="match status" value="1"/>
</dbReference>
<evidence type="ECO:0000259" key="6">
    <source>
        <dbReference type="Pfam" id="PF01694"/>
    </source>
</evidence>
<dbReference type="Proteomes" id="UP000427769">
    <property type="component" value="Chromosome"/>
</dbReference>
<accession>A0A5K7ZPG4</accession>
<organism evidence="7 8">
    <name type="scientific">Desulfosarcina widdelii</name>
    <dbReference type="NCBI Taxonomy" id="947919"/>
    <lineage>
        <taxon>Bacteria</taxon>
        <taxon>Pseudomonadati</taxon>
        <taxon>Thermodesulfobacteriota</taxon>
        <taxon>Desulfobacteria</taxon>
        <taxon>Desulfobacterales</taxon>
        <taxon>Desulfosarcinaceae</taxon>
        <taxon>Desulfosarcina</taxon>
    </lineage>
</organism>
<feature type="transmembrane region" description="Helical" evidence="5">
    <location>
        <begin position="215"/>
        <end position="233"/>
    </location>
</feature>
<gene>
    <name evidence="7" type="ORF">DSCW_58240</name>
</gene>
<feature type="transmembrane region" description="Helical" evidence="5">
    <location>
        <begin position="133"/>
        <end position="152"/>
    </location>
</feature>
<evidence type="ECO:0000313" key="8">
    <source>
        <dbReference type="Proteomes" id="UP000427769"/>
    </source>
</evidence>
<dbReference type="KEGG" id="dwd:DSCW_58240"/>
<protein>
    <submittedName>
        <fullName evidence="7">Rhomboid family intramembrane serine protease</fullName>
    </submittedName>
</protein>
<feature type="transmembrane region" description="Helical" evidence="5">
    <location>
        <begin position="269"/>
        <end position="287"/>
    </location>
</feature>
<feature type="domain" description="Peptidase S54 rhomboid" evidence="6">
    <location>
        <begin position="117"/>
        <end position="252"/>
    </location>
</feature>
<evidence type="ECO:0000256" key="2">
    <source>
        <dbReference type="ARBA" id="ARBA00022692"/>
    </source>
</evidence>
<dbReference type="RefSeq" id="WP_155307045.1">
    <property type="nucleotide sequence ID" value="NZ_AP021875.1"/>
</dbReference>
<dbReference type="GO" id="GO:0016020">
    <property type="term" value="C:membrane"/>
    <property type="evidence" value="ECO:0007669"/>
    <property type="project" value="UniProtKB-SubCell"/>
</dbReference>
<comment type="subcellular location">
    <subcellularLocation>
        <location evidence="1">Membrane</location>
        <topology evidence="1">Multi-pass membrane protein</topology>
    </subcellularLocation>
</comment>
<dbReference type="SUPFAM" id="SSF144091">
    <property type="entry name" value="Rhomboid-like"/>
    <property type="match status" value="1"/>
</dbReference>
<dbReference type="Pfam" id="PF01694">
    <property type="entry name" value="Rhomboid"/>
    <property type="match status" value="1"/>
</dbReference>
<dbReference type="GO" id="GO:0006508">
    <property type="term" value="P:proteolysis"/>
    <property type="evidence" value="ECO:0007669"/>
    <property type="project" value="UniProtKB-KW"/>
</dbReference>
<dbReference type="Gene3D" id="1.20.1540.10">
    <property type="entry name" value="Rhomboid-like"/>
    <property type="match status" value="1"/>
</dbReference>
<dbReference type="EMBL" id="AP021875">
    <property type="protein sequence ID" value="BBO78407.1"/>
    <property type="molecule type" value="Genomic_DNA"/>
</dbReference>
<proteinExistence type="predicted"/>
<name>A0A5K7ZPG4_9BACT</name>
<feature type="transmembrane region" description="Helical" evidence="5">
    <location>
        <begin position="184"/>
        <end position="203"/>
    </location>
</feature>
<feature type="transmembrane region" description="Helical" evidence="5">
    <location>
        <begin position="239"/>
        <end position="257"/>
    </location>
</feature>
<keyword evidence="7" id="KW-0378">Hydrolase</keyword>
<evidence type="ECO:0000256" key="4">
    <source>
        <dbReference type="ARBA" id="ARBA00023136"/>
    </source>
</evidence>
<evidence type="ECO:0000256" key="5">
    <source>
        <dbReference type="SAM" id="Phobius"/>
    </source>
</evidence>
<dbReference type="AlphaFoldDB" id="A0A5K7ZPG4"/>
<dbReference type="GO" id="GO:0004252">
    <property type="term" value="F:serine-type endopeptidase activity"/>
    <property type="evidence" value="ECO:0007669"/>
    <property type="project" value="InterPro"/>
</dbReference>
<keyword evidence="8" id="KW-1185">Reference proteome</keyword>
<dbReference type="InterPro" id="IPR022764">
    <property type="entry name" value="Peptidase_S54_rhomboid_dom"/>
</dbReference>
<feature type="transmembrane region" description="Helical" evidence="5">
    <location>
        <begin position="76"/>
        <end position="94"/>
    </location>
</feature>
<keyword evidence="2 5" id="KW-0812">Transmembrane</keyword>
<evidence type="ECO:0000256" key="1">
    <source>
        <dbReference type="ARBA" id="ARBA00004141"/>
    </source>
</evidence>
<keyword evidence="3 5" id="KW-1133">Transmembrane helix</keyword>
<feature type="transmembrane region" description="Helical" evidence="5">
    <location>
        <begin position="159"/>
        <end position="178"/>
    </location>
</feature>
<sequence length="289" mass="30279">MTPLFNNLDREEAHTYSLVLKAVGIGNRVVGVEEGYRIDVPEPYLDAALDAVVRYREENLPIDAQDFTPRGPAKRMNLSGVFVAVLLLSVHLAVMSSSAPDDYFKIFGAQARSIRSGESYRCVTALVLHADDAHIAGNMAATALFGGAVCAITGNGVGWLMILLCGVAGNLVNAMVVSAGHLSIGASTAVFGAVGILCTLQAVRLVLFGRGWKKAVAALGAGMALLAFLGSSARSDLGAHLFGFVCGLPMGGVYQLWVEDRMGKKGQILCGVLAAAILVAAWLKGVWSS</sequence>
<keyword evidence="7" id="KW-0645">Protease</keyword>